<accession>A0ABV4I0R7</accession>
<dbReference type="InterPro" id="IPR013078">
    <property type="entry name" value="His_Pase_superF_clade-1"/>
</dbReference>
<evidence type="ECO:0000313" key="2">
    <source>
        <dbReference type="Proteomes" id="UP001566476"/>
    </source>
</evidence>
<sequence>MAWQAAGVIVYVVSHPEVLVDPAVPVPQWGLSPAGYERLQRLLVMPWVRSASFVASSAERKAVQTAQAVAQISQCAVHVEEELGENDRSATGFVPPQQFEALADAFFAEPERSVRGWEMAADAQRRIVAAVDRVLGGARLAGVPEDSQVVIATHGGVGTLLQCSLRRTAIARSFDQPGQGSWYSFDSSTHHVHHGWRRL</sequence>
<proteinExistence type="predicted"/>
<dbReference type="EMBL" id="JBGGTQ010000003">
    <property type="protein sequence ID" value="MEZ0492256.1"/>
    <property type="molecule type" value="Genomic_DNA"/>
</dbReference>
<dbReference type="InterPro" id="IPR029033">
    <property type="entry name" value="His_PPase_superfam"/>
</dbReference>
<dbReference type="Pfam" id="PF00300">
    <property type="entry name" value="His_Phos_1"/>
    <property type="match status" value="1"/>
</dbReference>
<keyword evidence="2" id="KW-1185">Reference proteome</keyword>
<gene>
    <name evidence="1" type="ORF">AB2L28_08390</name>
</gene>
<evidence type="ECO:0000313" key="1">
    <source>
        <dbReference type="EMBL" id="MEZ0492256.1"/>
    </source>
</evidence>
<reference evidence="1 2" key="1">
    <citation type="submission" date="2024-07" db="EMBL/GenBank/DDBJ databases">
        <authorList>
            <person name="Thanompreechachai J."/>
            <person name="Duangmal K."/>
        </authorList>
    </citation>
    <scope>NUCLEOTIDE SEQUENCE [LARGE SCALE GENOMIC DNA]</scope>
    <source>
        <strain evidence="1 2">TBRC 1896</strain>
    </source>
</reference>
<dbReference type="Gene3D" id="3.40.50.1240">
    <property type="entry name" value="Phosphoglycerate mutase-like"/>
    <property type="match status" value="1"/>
</dbReference>
<dbReference type="SUPFAM" id="SSF53254">
    <property type="entry name" value="Phosphoglycerate mutase-like"/>
    <property type="match status" value="1"/>
</dbReference>
<protein>
    <submittedName>
        <fullName evidence="1">Histidine phosphatase family protein</fullName>
    </submittedName>
</protein>
<dbReference type="Proteomes" id="UP001566476">
    <property type="component" value="Unassembled WGS sequence"/>
</dbReference>
<name>A0ABV4I0R7_9ACTN</name>
<comment type="caution">
    <text evidence="1">The sequence shown here is derived from an EMBL/GenBank/DDBJ whole genome shotgun (WGS) entry which is preliminary data.</text>
</comment>
<organism evidence="1 2">
    <name type="scientific">Kineococcus mangrovi</name>
    <dbReference type="NCBI Taxonomy" id="1660183"/>
    <lineage>
        <taxon>Bacteria</taxon>
        <taxon>Bacillati</taxon>
        <taxon>Actinomycetota</taxon>
        <taxon>Actinomycetes</taxon>
        <taxon>Kineosporiales</taxon>
        <taxon>Kineosporiaceae</taxon>
        <taxon>Kineococcus</taxon>
    </lineage>
</organism>